<feature type="region of interest" description="Disordered" evidence="1">
    <location>
        <begin position="121"/>
        <end position="141"/>
    </location>
</feature>
<organism evidence="3 4">
    <name type="scientific">Nocardia arthritidis</name>
    <dbReference type="NCBI Taxonomy" id="228602"/>
    <lineage>
        <taxon>Bacteria</taxon>
        <taxon>Bacillati</taxon>
        <taxon>Actinomycetota</taxon>
        <taxon>Actinomycetes</taxon>
        <taxon>Mycobacteriales</taxon>
        <taxon>Nocardiaceae</taxon>
        <taxon>Nocardia</taxon>
    </lineage>
</organism>
<dbReference type="RefSeq" id="WP_167476318.1">
    <property type="nucleotide sequence ID" value="NZ_CP046172.1"/>
</dbReference>
<reference evidence="3 4" key="1">
    <citation type="journal article" date="2019" name="ACS Chem. Biol.">
        <title>Identification and Mobilization of a Cryptic Antibiotic Biosynthesis Gene Locus from a Human-Pathogenic Nocardia Isolate.</title>
        <authorList>
            <person name="Herisse M."/>
            <person name="Ishida K."/>
            <person name="Porter J.L."/>
            <person name="Howden B."/>
            <person name="Hertweck C."/>
            <person name="Stinear T.P."/>
            <person name="Pidot S.J."/>
        </authorList>
    </citation>
    <scope>NUCLEOTIDE SEQUENCE [LARGE SCALE GENOMIC DNA]</scope>
    <source>
        <strain evidence="3 4">AUSMDU00012717</strain>
    </source>
</reference>
<dbReference type="Proteomes" id="UP000503540">
    <property type="component" value="Chromosome"/>
</dbReference>
<evidence type="ECO:0000313" key="3">
    <source>
        <dbReference type="EMBL" id="QIS13831.1"/>
    </source>
</evidence>
<dbReference type="KEGG" id="nah:F5544_29930"/>
<keyword evidence="2" id="KW-1133">Transmembrane helix</keyword>
<keyword evidence="2" id="KW-0812">Transmembrane</keyword>
<accession>A0A6G9YKX0</accession>
<protein>
    <submittedName>
        <fullName evidence="3">Uncharacterized protein</fullName>
    </submittedName>
</protein>
<evidence type="ECO:0000256" key="1">
    <source>
        <dbReference type="SAM" id="MobiDB-lite"/>
    </source>
</evidence>
<dbReference type="EMBL" id="CP046172">
    <property type="protein sequence ID" value="QIS13831.1"/>
    <property type="molecule type" value="Genomic_DNA"/>
</dbReference>
<dbReference type="AlphaFoldDB" id="A0A6G9YKX0"/>
<gene>
    <name evidence="3" type="ORF">F5544_29930</name>
</gene>
<proteinExistence type="predicted"/>
<sequence length="141" mass="14925">MSTAISEIATAPVVEDDLGFDTVPRVRTVHPPVLRARTAAALYRPAVDRRPRGARPRAAVVAYDARPLTPRQSRSVYPMQRVEEAKVGFAALAVSALLSALVVTALIGLGHWRAGTFDHGTPAPAPMIVDGSAPQDGVAPR</sequence>
<feature type="transmembrane region" description="Helical" evidence="2">
    <location>
        <begin position="87"/>
        <end position="109"/>
    </location>
</feature>
<name>A0A6G9YKX0_9NOCA</name>
<keyword evidence="2" id="KW-0472">Membrane</keyword>
<keyword evidence="4" id="KW-1185">Reference proteome</keyword>
<evidence type="ECO:0000313" key="4">
    <source>
        <dbReference type="Proteomes" id="UP000503540"/>
    </source>
</evidence>
<evidence type="ECO:0000256" key="2">
    <source>
        <dbReference type="SAM" id="Phobius"/>
    </source>
</evidence>